<evidence type="ECO:0000313" key="3">
    <source>
        <dbReference type="Proteomes" id="UP000246740"/>
    </source>
</evidence>
<reference evidence="2 3" key="1">
    <citation type="journal article" date="2018" name="Mol. Biol. Evol.">
        <title>Broad Genomic Sampling Reveals a Smut Pathogenic Ancestry of the Fungal Clade Ustilaginomycotina.</title>
        <authorList>
            <person name="Kijpornyongpan T."/>
            <person name="Mondo S.J."/>
            <person name="Barry K."/>
            <person name="Sandor L."/>
            <person name="Lee J."/>
            <person name="Lipzen A."/>
            <person name="Pangilinan J."/>
            <person name="LaButti K."/>
            <person name="Hainaut M."/>
            <person name="Henrissat B."/>
            <person name="Grigoriev I.V."/>
            <person name="Spatafora J.W."/>
            <person name="Aime M.C."/>
        </authorList>
    </citation>
    <scope>NUCLEOTIDE SEQUENCE [LARGE SCALE GENOMIC DNA]</scope>
    <source>
        <strain evidence="2 3">MCA 3645</strain>
    </source>
</reference>
<gene>
    <name evidence="2" type="ORF">BCV70DRAFT_153034</name>
</gene>
<dbReference type="PANTHER" id="PTHR10963:SF24">
    <property type="entry name" value="GLYCOSIDASE C21B10.07-RELATED"/>
    <property type="match status" value="1"/>
</dbReference>
<dbReference type="FunFam" id="2.60.120.200:FF:000179">
    <property type="entry name" value="Unplaced genomic scaffold supercont1.19, whole genome shotgun sequence"/>
    <property type="match status" value="1"/>
</dbReference>
<keyword evidence="3" id="KW-1185">Reference proteome</keyword>
<organism evidence="2 3">
    <name type="scientific">Testicularia cyperi</name>
    <dbReference type="NCBI Taxonomy" id="1882483"/>
    <lineage>
        <taxon>Eukaryota</taxon>
        <taxon>Fungi</taxon>
        <taxon>Dikarya</taxon>
        <taxon>Basidiomycota</taxon>
        <taxon>Ustilaginomycotina</taxon>
        <taxon>Ustilaginomycetes</taxon>
        <taxon>Ustilaginales</taxon>
        <taxon>Anthracoideaceae</taxon>
        <taxon>Testicularia</taxon>
    </lineage>
</organism>
<dbReference type="PANTHER" id="PTHR10963">
    <property type="entry name" value="GLYCOSYL HYDROLASE-RELATED"/>
    <property type="match status" value="1"/>
</dbReference>
<proteinExistence type="predicted"/>
<dbReference type="GO" id="GO:0009251">
    <property type="term" value="P:glucan catabolic process"/>
    <property type="evidence" value="ECO:0007669"/>
    <property type="project" value="TreeGrafter"/>
</dbReference>
<evidence type="ECO:0000313" key="2">
    <source>
        <dbReference type="EMBL" id="PWY97592.1"/>
    </source>
</evidence>
<dbReference type="Gene3D" id="2.60.120.200">
    <property type="match status" value="1"/>
</dbReference>
<feature type="non-terminal residue" evidence="2">
    <location>
        <position position="338"/>
    </location>
</feature>
<dbReference type="InterPro" id="IPR050546">
    <property type="entry name" value="Glycosyl_Hydrlase_16"/>
</dbReference>
<dbReference type="STRING" id="1882483.A0A317XIE1"/>
<dbReference type="InParanoid" id="A0A317XIE1"/>
<dbReference type="Proteomes" id="UP000246740">
    <property type="component" value="Unassembled WGS sequence"/>
</dbReference>
<dbReference type="GO" id="GO:0004553">
    <property type="term" value="F:hydrolase activity, hydrolyzing O-glycosyl compounds"/>
    <property type="evidence" value="ECO:0007669"/>
    <property type="project" value="InterPro"/>
</dbReference>
<dbReference type="PROSITE" id="PS51762">
    <property type="entry name" value="GH16_2"/>
    <property type="match status" value="1"/>
</dbReference>
<name>A0A317XIE1_9BASI</name>
<accession>A0A317XIE1</accession>
<dbReference type="EMBL" id="KZ819204">
    <property type="protein sequence ID" value="PWY97592.1"/>
    <property type="molecule type" value="Genomic_DNA"/>
</dbReference>
<feature type="domain" description="GH16" evidence="1">
    <location>
        <begin position="16"/>
        <end position="287"/>
    </location>
</feature>
<sequence>AATLATSAASASATSANWTQTAAMVGNDFFDAFDWYTETDPTNGLVNYQSMANAQSQNLSFIDSDGHFVMAVSTAETALQGRNSVRITSKKAYSDGVYVLNVTHVPTGCATWPAFWTVTDEIDNWPIGGEIDILENANDQYSSDLVSVHTNSSCTIPSTISSQSGTVAYTNCSAYYPSNPGCRVELDGTSTPTWGTSLNQAGGGIVAMERSFGTTGQGVRVWYFPNSGDSLPSDLKNGSTTVTPDNWGTPAAHLPIASCYKDFSAHNIIFDITLCGDWAANTYANVSTCASTYGTCSFQVAYNGSSFSQAYWEVQSLRIFSAGGSTANSANSPQTSSS</sequence>
<protein>
    <recommendedName>
        <fullName evidence="1">GH16 domain-containing protein</fullName>
    </recommendedName>
</protein>
<dbReference type="Pfam" id="PF26113">
    <property type="entry name" value="GH16_XgeA"/>
    <property type="match status" value="1"/>
</dbReference>
<dbReference type="OrthoDB" id="192832at2759"/>
<dbReference type="InterPro" id="IPR000757">
    <property type="entry name" value="Beta-glucanase-like"/>
</dbReference>
<feature type="non-terminal residue" evidence="2">
    <location>
        <position position="1"/>
    </location>
</feature>
<dbReference type="InterPro" id="IPR013320">
    <property type="entry name" value="ConA-like_dom_sf"/>
</dbReference>
<dbReference type="SUPFAM" id="SSF49899">
    <property type="entry name" value="Concanavalin A-like lectins/glucanases"/>
    <property type="match status" value="1"/>
</dbReference>
<evidence type="ECO:0000259" key="1">
    <source>
        <dbReference type="PROSITE" id="PS51762"/>
    </source>
</evidence>
<dbReference type="AlphaFoldDB" id="A0A317XIE1"/>